<dbReference type="EMBL" id="ARYC01000248">
    <property type="protein sequence ID" value="KEJ83123.1"/>
    <property type="molecule type" value="Genomic_DNA"/>
</dbReference>
<feature type="compositionally biased region" description="Basic and acidic residues" evidence="1">
    <location>
        <begin position="87"/>
        <end position="104"/>
    </location>
</feature>
<proteinExistence type="predicted"/>
<evidence type="ECO:0000313" key="3">
    <source>
        <dbReference type="Proteomes" id="UP000053232"/>
    </source>
</evidence>
<accession>A0A073HYN9</accession>
<evidence type="ECO:0000256" key="1">
    <source>
        <dbReference type="SAM" id="MobiDB-lite"/>
    </source>
</evidence>
<protein>
    <submittedName>
        <fullName evidence="2">Uncharacterized protein</fullName>
    </submittedName>
</protein>
<name>A0A073HYN9_9SPIT</name>
<feature type="compositionally biased region" description="Polar residues" evidence="1">
    <location>
        <begin position="58"/>
        <end position="72"/>
    </location>
</feature>
<organism evidence="2 3">
    <name type="scientific">Oxytricha trifallax</name>
    <dbReference type="NCBI Taxonomy" id="1172189"/>
    <lineage>
        <taxon>Eukaryota</taxon>
        <taxon>Sar</taxon>
        <taxon>Alveolata</taxon>
        <taxon>Ciliophora</taxon>
        <taxon>Intramacronucleata</taxon>
        <taxon>Spirotrichea</taxon>
        <taxon>Stichotrichia</taxon>
        <taxon>Sporadotrichida</taxon>
        <taxon>Oxytrichidae</taxon>
        <taxon>Oxytrichinae</taxon>
        <taxon>Oxytricha</taxon>
    </lineage>
</organism>
<keyword evidence="3" id="KW-1185">Reference proteome</keyword>
<feature type="compositionally biased region" description="Basic and acidic residues" evidence="1">
    <location>
        <begin position="9"/>
        <end position="31"/>
    </location>
</feature>
<feature type="region of interest" description="Disordered" evidence="1">
    <location>
        <begin position="45"/>
        <end position="105"/>
    </location>
</feature>
<evidence type="ECO:0000313" key="2">
    <source>
        <dbReference type="EMBL" id="KEJ83123.1"/>
    </source>
</evidence>
<dbReference type="AlphaFoldDB" id="A0A073HYN9"/>
<dbReference type="Proteomes" id="UP000053232">
    <property type="component" value="Unassembled WGS sequence"/>
</dbReference>
<sequence length="162" mass="19042">MNNSQFSKNYKEEESKELGRRSRRQDQYGKKREFWEKVQEVRFNHRDRTKDQEAMGLANNQSTRVPLNQQMGFKSRIKIGKSNPSKRTHESKAQRDQFDKHEDGSACIQGDSMEFKKLIDLTEVQCKGFDKIIYAKKGWKTVVTRMTTVVCCPSTRTKLEKI</sequence>
<reference evidence="3" key="1">
    <citation type="journal article" date="2014" name="Cell">
        <title>The Architecture of a Scrambled Genome Reveals Massive Levels of Genomic Rearrangement during Development.</title>
        <authorList>
            <person name="Chen X."/>
            <person name="Bracht J.R."/>
            <person name="Goldman A.D."/>
            <person name="Dolzhenko E."/>
            <person name="Clay D.M."/>
            <person name="Swart E.C."/>
            <person name="Perlman D.H."/>
            <person name="Doak T.G."/>
            <person name="Stuart A."/>
            <person name="Amemiya C.T."/>
            <person name="Sebra R.P."/>
            <person name="Landweber L.F."/>
        </authorList>
    </citation>
    <scope>NUCLEOTIDE SEQUENCE [LARGE SCALE GENOMIC DNA]</scope>
    <source>
        <strain evidence="3">JRB310</strain>
    </source>
</reference>
<gene>
    <name evidence="2" type="ORF">OXYTRIMIC_348</name>
</gene>
<feature type="region of interest" description="Disordered" evidence="1">
    <location>
        <begin position="1"/>
        <end position="31"/>
    </location>
</feature>
<comment type="caution">
    <text evidence="2">The sequence shown here is derived from an EMBL/GenBank/DDBJ whole genome shotgun (WGS) entry which is preliminary data.</text>
</comment>